<keyword evidence="1" id="KW-0812">Transmembrane</keyword>
<keyword evidence="1" id="KW-1133">Transmembrane helix</keyword>
<dbReference type="Pfam" id="PF13430">
    <property type="entry name" value="DUF4112"/>
    <property type="match status" value="1"/>
</dbReference>
<dbReference type="OrthoDB" id="513552at2"/>
<keyword evidence="1" id="KW-0472">Membrane</keyword>
<comment type="caution">
    <text evidence="2">The sequence shown here is derived from an EMBL/GenBank/DDBJ whole genome shotgun (WGS) entry which is preliminary data.</text>
</comment>
<dbReference type="AlphaFoldDB" id="A0A4R7BJN3"/>
<evidence type="ECO:0000313" key="3">
    <source>
        <dbReference type="Proteomes" id="UP000295122"/>
    </source>
</evidence>
<sequence>MAYSFAMGSSFGRAGRAGPIPGLSKNRADTIARLDALSRLLDNAFVVPGTKIRFGLDGVIGLVPGIGDMITTGLSAYLIFEARRLGLPRRAIARMVANLAFDAAIGIVPLVGDAADVMFKANRRNMRILREHLDREGHGARPDIVDAEFEVMGRRR</sequence>
<dbReference type="PANTHER" id="PTHR35519">
    <property type="entry name" value="MEMBRANE PROTEINS"/>
    <property type="match status" value="1"/>
</dbReference>
<keyword evidence="3" id="KW-1185">Reference proteome</keyword>
<proteinExistence type="predicted"/>
<accession>A0A4R7BJN3</accession>
<dbReference type="InterPro" id="IPR025187">
    <property type="entry name" value="DUF4112"/>
</dbReference>
<organism evidence="2 3">
    <name type="scientific">Enterovirga rhinocerotis</name>
    <dbReference type="NCBI Taxonomy" id="1339210"/>
    <lineage>
        <taxon>Bacteria</taxon>
        <taxon>Pseudomonadati</taxon>
        <taxon>Pseudomonadota</taxon>
        <taxon>Alphaproteobacteria</taxon>
        <taxon>Hyphomicrobiales</taxon>
        <taxon>Methylobacteriaceae</taxon>
        <taxon>Enterovirga</taxon>
    </lineage>
</organism>
<gene>
    <name evidence="2" type="ORF">EV668_4748</name>
</gene>
<evidence type="ECO:0000313" key="2">
    <source>
        <dbReference type="EMBL" id="TDR85203.1"/>
    </source>
</evidence>
<evidence type="ECO:0000256" key="1">
    <source>
        <dbReference type="SAM" id="Phobius"/>
    </source>
</evidence>
<name>A0A4R7BJN3_9HYPH</name>
<dbReference type="PANTHER" id="PTHR35519:SF2">
    <property type="entry name" value="PH DOMAIN PROTEIN"/>
    <property type="match status" value="1"/>
</dbReference>
<dbReference type="EMBL" id="SNZR01000018">
    <property type="protein sequence ID" value="TDR85203.1"/>
    <property type="molecule type" value="Genomic_DNA"/>
</dbReference>
<dbReference type="Proteomes" id="UP000295122">
    <property type="component" value="Unassembled WGS sequence"/>
</dbReference>
<reference evidence="2 3" key="1">
    <citation type="submission" date="2019-03" db="EMBL/GenBank/DDBJ databases">
        <title>Genomic Encyclopedia of Type Strains, Phase IV (KMG-IV): sequencing the most valuable type-strain genomes for metagenomic binning, comparative biology and taxonomic classification.</title>
        <authorList>
            <person name="Goeker M."/>
        </authorList>
    </citation>
    <scope>NUCLEOTIDE SEQUENCE [LARGE SCALE GENOMIC DNA]</scope>
    <source>
        <strain evidence="2 3">DSM 25903</strain>
    </source>
</reference>
<protein>
    <submittedName>
        <fullName evidence="2">Uncharacterized protein DUF4112</fullName>
    </submittedName>
</protein>
<feature type="transmembrane region" description="Helical" evidence="1">
    <location>
        <begin position="59"/>
        <end position="80"/>
    </location>
</feature>
<dbReference type="RefSeq" id="WP_133774827.1">
    <property type="nucleotide sequence ID" value="NZ_SNZR01000018.1"/>
</dbReference>